<sequence>MLKKLSKSNKRILLVFVFIFGFISIYLIGSFVGTWTISDDTSNVPSPTIEPISPNPNIDGIVTIRWTKTVPLDMRNIYELYRSKDNGAWILVDDNTRWGTAYKDENLANGIYSYKVRAREAGVFSGYSNIRTVSVEQYIFIPIDPVALTLPLIVPNPDTDGHIQLKLTNGVPNAIGYDIYKSSDDINYVLLHSINTQITTVWTHHDSAVEDGKTYYYKVISRGVYGNSDFSNTVSVKVQIYVIPNPPILSTFNP</sequence>
<dbReference type="InterPro" id="IPR036116">
    <property type="entry name" value="FN3_sf"/>
</dbReference>
<reference evidence="2" key="1">
    <citation type="journal article" date="2015" name="Nature">
        <title>Complex archaea that bridge the gap between prokaryotes and eukaryotes.</title>
        <authorList>
            <person name="Spang A."/>
            <person name="Saw J.H."/>
            <person name="Jorgensen S.L."/>
            <person name="Zaremba-Niedzwiedzka K."/>
            <person name="Martijn J."/>
            <person name="Lind A.E."/>
            <person name="van Eijk R."/>
            <person name="Schleper C."/>
            <person name="Guy L."/>
            <person name="Ettema T.J."/>
        </authorList>
    </citation>
    <scope>NUCLEOTIDE SEQUENCE</scope>
</reference>
<dbReference type="SUPFAM" id="SSF49265">
    <property type="entry name" value="Fibronectin type III"/>
    <property type="match status" value="1"/>
</dbReference>
<name>A0A0F9FBC0_9ZZZZ</name>
<evidence type="ECO:0008006" key="3">
    <source>
        <dbReference type="Google" id="ProtNLM"/>
    </source>
</evidence>
<evidence type="ECO:0000313" key="2">
    <source>
        <dbReference type="EMBL" id="KKL75766.1"/>
    </source>
</evidence>
<proteinExistence type="predicted"/>
<dbReference type="AlphaFoldDB" id="A0A0F9FBC0"/>
<comment type="caution">
    <text evidence="2">The sequence shown here is derived from an EMBL/GenBank/DDBJ whole genome shotgun (WGS) entry which is preliminary data.</text>
</comment>
<gene>
    <name evidence="2" type="ORF">LCGC14_2051580</name>
</gene>
<protein>
    <recommendedName>
        <fullName evidence="3">Fibronectin type-III domain-containing protein</fullName>
    </recommendedName>
</protein>
<keyword evidence="1" id="KW-0472">Membrane</keyword>
<feature type="transmembrane region" description="Helical" evidence="1">
    <location>
        <begin position="12"/>
        <end position="37"/>
    </location>
</feature>
<evidence type="ECO:0000256" key="1">
    <source>
        <dbReference type="SAM" id="Phobius"/>
    </source>
</evidence>
<organism evidence="2">
    <name type="scientific">marine sediment metagenome</name>
    <dbReference type="NCBI Taxonomy" id="412755"/>
    <lineage>
        <taxon>unclassified sequences</taxon>
        <taxon>metagenomes</taxon>
        <taxon>ecological metagenomes</taxon>
    </lineage>
</organism>
<dbReference type="Gene3D" id="2.60.40.10">
    <property type="entry name" value="Immunoglobulins"/>
    <property type="match status" value="2"/>
</dbReference>
<dbReference type="EMBL" id="LAZR01024254">
    <property type="protein sequence ID" value="KKL75766.1"/>
    <property type="molecule type" value="Genomic_DNA"/>
</dbReference>
<dbReference type="InterPro" id="IPR013783">
    <property type="entry name" value="Ig-like_fold"/>
</dbReference>
<feature type="non-terminal residue" evidence="2">
    <location>
        <position position="254"/>
    </location>
</feature>
<keyword evidence="1" id="KW-0812">Transmembrane</keyword>
<keyword evidence="1" id="KW-1133">Transmembrane helix</keyword>
<accession>A0A0F9FBC0</accession>